<reference evidence="2 3" key="1">
    <citation type="journal article" date="2018" name="Front. Microbiol.">
        <title>Genome-Wide Analysis of Corynespora cassiicola Leaf Fall Disease Putative Effectors.</title>
        <authorList>
            <person name="Lopez D."/>
            <person name="Ribeiro S."/>
            <person name="Label P."/>
            <person name="Fumanal B."/>
            <person name="Venisse J.S."/>
            <person name="Kohler A."/>
            <person name="de Oliveira R.R."/>
            <person name="Labutti K."/>
            <person name="Lipzen A."/>
            <person name="Lail K."/>
            <person name="Bauer D."/>
            <person name="Ohm R.A."/>
            <person name="Barry K.W."/>
            <person name="Spatafora J."/>
            <person name="Grigoriev I.V."/>
            <person name="Martin F.M."/>
            <person name="Pujade-Renaud V."/>
        </authorList>
    </citation>
    <scope>NUCLEOTIDE SEQUENCE [LARGE SCALE GENOMIC DNA]</scope>
    <source>
        <strain evidence="2 3">Philippines</strain>
    </source>
</reference>
<protein>
    <submittedName>
        <fullName evidence="2">Uncharacterized protein</fullName>
    </submittedName>
</protein>
<gene>
    <name evidence="2" type="ORF">BS50DRAFT_319874</name>
</gene>
<evidence type="ECO:0000313" key="3">
    <source>
        <dbReference type="Proteomes" id="UP000240883"/>
    </source>
</evidence>
<evidence type="ECO:0000313" key="2">
    <source>
        <dbReference type="EMBL" id="PSN68564.1"/>
    </source>
</evidence>
<evidence type="ECO:0000256" key="1">
    <source>
        <dbReference type="SAM" id="MobiDB-lite"/>
    </source>
</evidence>
<dbReference type="EMBL" id="KZ678133">
    <property type="protein sequence ID" value="PSN68564.1"/>
    <property type="molecule type" value="Genomic_DNA"/>
</dbReference>
<accession>A0A2T2NT52</accession>
<dbReference type="Proteomes" id="UP000240883">
    <property type="component" value="Unassembled WGS sequence"/>
</dbReference>
<keyword evidence="3" id="KW-1185">Reference proteome</keyword>
<dbReference type="AlphaFoldDB" id="A0A2T2NT52"/>
<organism evidence="2 3">
    <name type="scientific">Corynespora cassiicola Philippines</name>
    <dbReference type="NCBI Taxonomy" id="1448308"/>
    <lineage>
        <taxon>Eukaryota</taxon>
        <taxon>Fungi</taxon>
        <taxon>Dikarya</taxon>
        <taxon>Ascomycota</taxon>
        <taxon>Pezizomycotina</taxon>
        <taxon>Dothideomycetes</taxon>
        <taxon>Pleosporomycetidae</taxon>
        <taxon>Pleosporales</taxon>
        <taxon>Corynesporascaceae</taxon>
        <taxon>Corynespora</taxon>
    </lineage>
</organism>
<name>A0A2T2NT52_CORCC</name>
<sequence length="155" mass="17122">MDAERPGVATSPSGAQGRPGHLEPPPSSSLPLAPRSLLPLPQPAFQSFRRKKTPTAHTSRMNSNQQNPKQPPPLRLWEQHTHSPLTPPPVSPWLHSGSQPWPRIQQPLSSCLAAGLLLLTCPKPNQREIPEAVGRHPEMRTWILRAWTVGLRIPA</sequence>
<feature type="region of interest" description="Disordered" evidence="1">
    <location>
        <begin position="1"/>
        <end position="99"/>
    </location>
</feature>
<feature type="compositionally biased region" description="Low complexity" evidence="1">
    <location>
        <begin position="29"/>
        <end position="39"/>
    </location>
</feature>
<proteinExistence type="predicted"/>